<comment type="caution">
    <text evidence="2">The sequence shown here is derived from an EMBL/GenBank/DDBJ whole genome shotgun (WGS) entry which is preliminary data.</text>
</comment>
<name>A0A316GM84_9RHOB</name>
<proteinExistence type="predicted"/>
<evidence type="ECO:0000313" key="2">
    <source>
        <dbReference type="EMBL" id="PWK62277.1"/>
    </source>
</evidence>
<keyword evidence="1" id="KW-0732">Signal</keyword>
<protein>
    <submittedName>
        <fullName evidence="2">Uncharacterized protein</fullName>
    </submittedName>
</protein>
<keyword evidence="3" id="KW-1185">Reference proteome</keyword>
<dbReference type="EMBL" id="QGGW01000001">
    <property type="protein sequence ID" value="PWK62277.1"/>
    <property type="molecule type" value="Genomic_DNA"/>
</dbReference>
<dbReference type="Proteomes" id="UP000245708">
    <property type="component" value="Unassembled WGS sequence"/>
</dbReference>
<dbReference type="RefSeq" id="WP_109664527.1">
    <property type="nucleotide sequence ID" value="NZ_QGGW01000001.1"/>
</dbReference>
<dbReference type="AlphaFoldDB" id="A0A316GM84"/>
<feature type="signal peptide" evidence="1">
    <location>
        <begin position="1"/>
        <end position="24"/>
    </location>
</feature>
<organism evidence="2 3">
    <name type="scientific">Roseicyclus mahoneyensis</name>
    <dbReference type="NCBI Taxonomy" id="164332"/>
    <lineage>
        <taxon>Bacteria</taxon>
        <taxon>Pseudomonadati</taxon>
        <taxon>Pseudomonadota</taxon>
        <taxon>Alphaproteobacteria</taxon>
        <taxon>Rhodobacterales</taxon>
        <taxon>Roseobacteraceae</taxon>
        <taxon>Roseicyclus</taxon>
    </lineage>
</organism>
<accession>A0A316GM84</accession>
<evidence type="ECO:0000256" key="1">
    <source>
        <dbReference type="SAM" id="SignalP"/>
    </source>
</evidence>
<reference evidence="2 3" key="1">
    <citation type="submission" date="2018-05" db="EMBL/GenBank/DDBJ databases">
        <title>Genomic Encyclopedia of Type Strains, Phase IV (KMG-IV): sequencing the most valuable type-strain genomes for metagenomic binning, comparative biology and taxonomic classification.</title>
        <authorList>
            <person name="Goeker M."/>
        </authorList>
    </citation>
    <scope>NUCLEOTIDE SEQUENCE [LARGE SCALE GENOMIC DNA]</scope>
    <source>
        <strain evidence="2 3">DSM 16097</strain>
    </source>
</reference>
<dbReference type="PROSITE" id="PS51257">
    <property type="entry name" value="PROKAR_LIPOPROTEIN"/>
    <property type="match status" value="1"/>
</dbReference>
<sequence length="223" mass="23666">MKIALPLILCVGFLSACTPSTVSAPVEATSANSALHGPGASELLSERDAMYREVFEQAQLQGFLSGALRGLLLGALIDGERGAVFGMAAGAVFGSLYATTAAEQLLEEREEFLNRQQIIENILDASRGAAARSAEDAALVSRAVTEFTSLAPTGESAGEVLGEQIGTLRRAVEMRAVLIEELLHEASLTPEQQAEVRAQIDAQRGSLRVIRAQQDAWRARSDG</sequence>
<gene>
    <name evidence="2" type="ORF">C7455_101303</name>
</gene>
<feature type="chain" id="PRO_5016447836" evidence="1">
    <location>
        <begin position="25"/>
        <end position="223"/>
    </location>
</feature>
<evidence type="ECO:0000313" key="3">
    <source>
        <dbReference type="Proteomes" id="UP000245708"/>
    </source>
</evidence>